<dbReference type="EMBL" id="JAHHGM010000004">
    <property type="protein sequence ID" value="MBT2988345.1"/>
    <property type="molecule type" value="Genomic_DNA"/>
</dbReference>
<accession>A0A944M748</accession>
<dbReference type="AlphaFoldDB" id="A0A944M748"/>
<comment type="caution">
    <text evidence="1">The sequence shown here is derived from an EMBL/GenBank/DDBJ whole genome shotgun (WGS) entry which is preliminary data.</text>
</comment>
<organism evidence="1 2">
    <name type="scientific">Candidatus Thiodiazotropha taylori</name>
    <dbReference type="NCBI Taxonomy" id="2792791"/>
    <lineage>
        <taxon>Bacteria</taxon>
        <taxon>Pseudomonadati</taxon>
        <taxon>Pseudomonadota</taxon>
        <taxon>Gammaproteobacteria</taxon>
        <taxon>Chromatiales</taxon>
        <taxon>Sedimenticolaceae</taxon>
        <taxon>Candidatus Thiodiazotropha</taxon>
    </lineage>
</organism>
<protein>
    <submittedName>
        <fullName evidence="1">Uncharacterized protein</fullName>
    </submittedName>
</protein>
<evidence type="ECO:0000313" key="2">
    <source>
        <dbReference type="Proteomes" id="UP000770889"/>
    </source>
</evidence>
<gene>
    <name evidence="1" type="ORF">KME65_05230</name>
</gene>
<name>A0A944M748_9GAMM</name>
<dbReference type="Proteomes" id="UP000770889">
    <property type="component" value="Unassembled WGS sequence"/>
</dbReference>
<reference evidence="1 2" key="1">
    <citation type="submission" date="2021-05" db="EMBL/GenBank/DDBJ databases">
        <title>Genetic and Functional Diversity in Clade A Lucinid endosymbionts from the Bahamas.</title>
        <authorList>
            <person name="Giani N.M."/>
            <person name="Engel A.S."/>
            <person name="Campbell B.J."/>
        </authorList>
    </citation>
    <scope>NUCLEOTIDE SEQUENCE [LARGE SCALE GENOMIC DNA]</scope>
    <source>
        <strain evidence="1">LUC16012Gg_MoonRockCtena</strain>
    </source>
</reference>
<evidence type="ECO:0000313" key="1">
    <source>
        <dbReference type="EMBL" id="MBT2988345.1"/>
    </source>
</evidence>
<sequence length="219" mass="25134">MSIFFAVGGLLILALILASIAHRYQAYVEERRQHVQRILKRVDEIDGLVKRAVGLPVPVEMERILRRDMLTRLQAAKGVHARYPGIDGMISAAQQALEQAAPRAASAALNEQKIERFSRLMGELEWLVKENRLLVEITEEEKENLLGMLVMRHSETLYRYHTGEAKRLLKSNQLHQALWHSEQIKSILQNRGLANEQFEAWYREADHLHGQVAKRLSGD</sequence>
<proteinExistence type="predicted"/>